<evidence type="ECO:0000313" key="1">
    <source>
        <dbReference type="EMBL" id="RMX68206.1"/>
    </source>
</evidence>
<keyword evidence="2" id="KW-1185">Reference proteome</keyword>
<dbReference type="AlphaFoldDB" id="A0A3M6VRL3"/>
<accession>A0A3M6VRL3</accession>
<sequence>MVEKSNLSMTPSAEFSNVNAYDLLIHLSQLCKGRVKVPPSIALQLDAVVLRVIRSQGHVEMCNRSNNTTK</sequence>
<dbReference type="VEuPathDB" id="FungiDB:DD237_002897"/>
<organism evidence="1 2">
    <name type="scientific">Peronospora effusa</name>
    <dbReference type="NCBI Taxonomy" id="542832"/>
    <lineage>
        <taxon>Eukaryota</taxon>
        <taxon>Sar</taxon>
        <taxon>Stramenopiles</taxon>
        <taxon>Oomycota</taxon>
        <taxon>Peronosporomycetes</taxon>
        <taxon>Peronosporales</taxon>
        <taxon>Peronosporaceae</taxon>
        <taxon>Peronospora</taxon>
    </lineage>
</organism>
<protein>
    <submittedName>
        <fullName evidence="1">Uncharacterized protein</fullName>
    </submittedName>
</protein>
<name>A0A3M6VRL3_9STRA</name>
<reference evidence="1 2" key="1">
    <citation type="submission" date="2018-06" db="EMBL/GenBank/DDBJ databases">
        <title>Comparative genomics of downy mildews reveals potential adaptations to biotrophy.</title>
        <authorList>
            <person name="Fletcher K."/>
            <person name="Klosterman S.J."/>
            <person name="Derevnina L."/>
            <person name="Martin F."/>
            <person name="Koike S."/>
            <person name="Reyes Chin-Wo S."/>
            <person name="Mou B."/>
            <person name="Michelmore R."/>
        </authorList>
    </citation>
    <scope>NUCLEOTIDE SEQUENCE [LARGE SCALE GENOMIC DNA]</scope>
    <source>
        <strain evidence="1 2">R14</strain>
    </source>
</reference>
<gene>
    <name evidence="1" type="ORF">DD238_007066</name>
</gene>
<comment type="caution">
    <text evidence="1">The sequence shown here is derived from an EMBL/GenBank/DDBJ whole genome shotgun (WGS) entry which is preliminary data.</text>
</comment>
<proteinExistence type="predicted"/>
<dbReference type="Proteomes" id="UP000282087">
    <property type="component" value="Unassembled WGS sequence"/>
</dbReference>
<dbReference type="EMBL" id="QLLG01000095">
    <property type="protein sequence ID" value="RMX68206.1"/>
    <property type="molecule type" value="Genomic_DNA"/>
</dbReference>
<evidence type="ECO:0000313" key="2">
    <source>
        <dbReference type="Proteomes" id="UP000282087"/>
    </source>
</evidence>